<dbReference type="AlphaFoldDB" id="A0A847SUR9"/>
<keyword evidence="4 6" id="KW-0808">Transferase</keyword>
<keyword evidence="7" id="KW-1185">Reference proteome</keyword>
<dbReference type="Proteomes" id="UP000552864">
    <property type="component" value="Unassembled WGS sequence"/>
</dbReference>
<keyword evidence="1" id="KW-1003">Cell membrane</keyword>
<dbReference type="GO" id="GO:0008417">
    <property type="term" value="F:fucosyltransferase activity"/>
    <property type="evidence" value="ECO:0007669"/>
    <property type="project" value="InterPro"/>
</dbReference>
<comment type="caution">
    <text evidence="6">The sequence shown here is derived from an EMBL/GenBank/DDBJ whole genome shotgun (WGS) entry which is preliminary data.</text>
</comment>
<keyword evidence="2" id="KW-0997">Cell inner membrane</keyword>
<protein>
    <submittedName>
        <fullName evidence="6">TDP-N-acetylfucosamine:lipid II N-acetylfucosaminyltransferase</fullName>
        <ecNumber evidence="6">2.4.1.325</ecNumber>
    </submittedName>
</protein>
<dbReference type="EMBL" id="JABAHZ010000008">
    <property type="protein sequence ID" value="NLR82048.1"/>
    <property type="molecule type" value="Genomic_DNA"/>
</dbReference>
<dbReference type="InterPro" id="IPR009993">
    <property type="entry name" value="WecF"/>
</dbReference>
<evidence type="ECO:0000256" key="4">
    <source>
        <dbReference type="ARBA" id="ARBA00022679"/>
    </source>
</evidence>
<reference evidence="6 7" key="1">
    <citation type="submission" date="2020-04" db="EMBL/GenBank/DDBJ databases">
        <authorList>
            <person name="Yin C."/>
        </authorList>
    </citation>
    <scope>NUCLEOTIDE SEQUENCE [LARGE SCALE GENOMIC DNA]</scope>
    <source>
        <strain evidence="6 7">Ak56</strain>
    </source>
</reference>
<evidence type="ECO:0000256" key="5">
    <source>
        <dbReference type="ARBA" id="ARBA00023136"/>
    </source>
</evidence>
<evidence type="ECO:0000256" key="3">
    <source>
        <dbReference type="ARBA" id="ARBA00022676"/>
    </source>
</evidence>
<dbReference type="Pfam" id="PF07429">
    <property type="entry name" value="Glyco_transf_56"/>
    <property type="match status" value="1"/>
</dbReference>
<keyword evidence="3 6" id="KW-0328">Glycosyltransferase</keyword>
<organism evidence="6 7">
    <name type="scientific">Chitinophaga eiseniae</name>
    <dbReference type="NCBI Taxonomy" id="634771"/>
    <lineage>
        <taxon>Bacteria</taxon>
        <taxon>Pseudomonadati</taxon>
        <taxon>Bacteroidota</taxon>
        <taxon>Chitinophagia</taxon>
        <taxon>Chitinophagales</taxon>
        <taxon>Chitinophagaceae</taxon>
        <taxon>Chitinophaga</taxon>
    </lineage>
</organism>
<dbReference type="GO" id="GO:0009246">
    <property type="term" value="P:enterobacterial common antigen biosynthetic process"/>
    <property type="evidence" value="ECO:0007669"/>
    <property type="project" value="InterPro"/>
</dbReference>
<evidence type="ECO:0000313" key="7">
    <source>
        <dbReference type="Proteomes" id="UP000552864"/>
    </source>
</evidence>
<sequence>MNYHIMADDKFINDFIRDAEAVAPGNNTYIINTTKAKATFIKSDQVTYLPFYTPAFKALLKKITAQDRLFIHWASEEAIQAALSLPANITIGMFFWGGDIVEIPAFRFKHSVYGPMSLRYFEQYEERPRLKLNPMRPKRALTSFAQRFFNYKAPDRKVARTRDLFFKRLNLFLHWNPIDFEWVQQHYTTHAEYKYFFYDVNPHPGEDELAIMNTPKDGKVTTILLGNSDTSTNNHLEALHALSRYKDEPIKLVIPLSYGYQQYGDVIEKEAIRLFGHEKVMALRTFLNREQYFKMLAQVDIAVMYHFRTQAAGNVIALLHRGKKVFIHSNSTLYQLLQQNHAAVFDAKAIDHLDFKDFSTLLNKSDVQENIRITEALFNKPKKFAVLAEVLG</sequence>
<dbReference type="RefSeq" id="WP_168741797.1">
    <property type="nucleotide sequence ID" value="NZ_JABAHZ010000008.1"/>
</dbReference>
<evidence type="ECO:0000313" key="6">
    <source>
        <dbReference type="EMBL" id="NLR82048.1"/>
    </source>
</evidence>
<proteinExistence type="predicted"/>
<dbReference type="GO" id="GO:0102031">
    <property type="term" value="F:4-acetamido-4,6-dideoxy-D-galactose transferase activity"/>
    <property type="evidence" value="ECO:0007669"/>
    <property type="project" value="UniProtKB-EC"/>
</dbReference>
<accession>A0A847SUR9</accession>
<evidence type="ECO:0000256" key="2">
    <source>
        <dbReference type="ARBA" id="ARBA00022519"/>
    </source>
</evidence>
<keyword evidence="5" id="KW-0472">Membrane</keyword>
<evidence type="ECO:0000256" key="1">
    <source>
        <dbReference type="ARBA" id="ARBA00022475"/>
    </source>
</evidence>
<name>A0A847SUR9_9BACT</name>
<gene>
    <name evidence="6" type="ORF">HGH91_25750</name>
</gene>
<dbReference type="EC" id="2.4.1.325" evidence="6"/>